<dbReference type="PROSITE" id="PS51898">
    <property type="entry name" value="TYR_RECOMBINASE"/>
    <property type="match status" value="1"/>
</dbReference>
<organism evidence="8 9">
    <name type="scientific">Chitinasiproducens palmae</name>
    <dbReference type="NCBI Taxonomy" id="1770053"/>
    <lineage>
        <taxon>Bacteria</taxon>
        <taxon>Pseudomonadati</taxon>
        <taxon>Pseudomonadota</taxon>
        <taxon>Betaproteobacteria</taxon>
        <taxon>Burkholderiales</taxon>
        <taxon>Burkholderiaceae</taxon>
        <taxon>Chitinasiproducens</taxon>
    </lineage>
</organism>
<proteinExistence type="inferred from homology"/>
<evidence type="ECO:0000259" key="7">
    <source>
        <dbReference type="PROSITE" id="PS51900"/>
    </source>
</evidence>
<feature type="domain" description="Core-binding (CB)" evidence="7">
    <location>
        <begin position="250"/>
        <end position="354"/>
    </location>
</feature>
<dbReference type="STRING" id="1770053.SAMN05216551_111186"/>
<dbReference type="RefSeq" id="WP_235838009.1">
    <property type="nucleotide sequence ID" value="NZ_FNLO01000011.1"/>
</dbReference>
<dbReference type="SUPFAM" id="SSF56349">
    <property type="entry name" value="DNA breaking-rejoining enzymes"/>
    <property type="match status" value="1"/>
</dbReference>
<accession>A0A1H2PUF1</accession>
<dbReference type="InterPro" id="IPR050090">
    <property type="entry name" value="Tyrosine_recombinase_XerCD"/>
</dbReference>
<keyword evidence="3 5" id="KW-0238">DNA-binding</keyword>
<dbReference type="PANTHER" id="PTHR30349:SF41">
    <property type="entry name" value="INTEGRASE_RECOMBINASE PROTEIN MJ0367-RELATED"/>
    <property type="match status" value="1"/>
</dbReference>
<protein>
    <submittedName>
        <fullName evidence="8">Site-specific recombinase XerD</fullName>
    </submittedName>
</protein>
<evidence type="ECO:0000313" key="9">
    <source>
        <dbReference type="Proteomes" id="UP000243719"/>
    </source>
</evidence>
<dbReference type="PROSITE" id="PS51900">
    <property type="entry name" value="CB"/>
    <property type="match status" value="1"/>
</dbReference>
<dbReference type="CDD" id="cd00397">
    <property type="entry name" value="DNA_BRE_C"/>
    <property type="match status" value="1"/>
</dbReference>
<dbReference type="InterPro" id="IPR011010">
    <property type="entry name" value="DNA_brk_join_enz"/>
</dbReference>
<dbReference type="InterPro" id="IPR002104">
    <property type="entry name" value="Integrase_catalytic"/>
</dbReference>
<evidence type="ECO:0000313" key="8">
    <source>
        <dbReference type="EMBL" id="SDV50427.1"/>
    </source>
</evidence>
<dbReference type="Gene3D" id="1.10.150.130">
    <property type="match status" value="1"/>
</dbReference>
<dbReference type="InterPro" id="IPR044068">
    <property type="entry name" value="CB"/>
</dbReference>
<dbReference type="PANTHER" id="PTHR30349">
    <property type="entry name" value="PHAGE INTEGRASE-RELATED"/>
    <property type="match status" value="1"/>
</dbReference>
<sequence length="612" mass="67687">MADRAPSRPTDGLMDGLTFSRHYTRKDFSALRAYVERVDPAIIARTFYDPDEDPQAATPAAMARFLRERLDELVGLAIAHGAAPLAAHLRESIRQHGSARLSSGVYRMVEEAAQLALAEPHASHALGMWFRPLVARRLRAEGIETIGALVAFCNRRGGTWWRSVPRIGAGRAQRIVAWLRRHEATIGARVDADVDAPQPVHAIDPVELAPAAAHPAPAALAPLERIRLPHALSGAAGTNRSALFCYVDAADDLSAVQLYLHRHQAEAATLRAYTREIERFMLWAVVLRAKPLSSLDVADCLAYRSFLQSPDLRFTGERATRRSPRWRPFTAQPLSPPSQRQAITILHGLFAWLVDVRYLAGNPWALAGKPAPPQRDHALQVERALPAALWARVRAELDRRCTRADAAPWRTARAALLLLGDSGLRRDEAAKARRDDLHRATQQADGRTLWALTVTGRRAQRRVVPVSPATIEALRAHWRDRNEDFDMALGGPLVAPLRIPSTPSAQAKHRDGERQPYSADRYNTLVTRTLRELATTMRGLDPASRELLANTSAHALRHTFGAGSVAAAVPLDVVQKVLGHVSMQTTAAYVQREQERTFDEVARFFAARDGQE</sequence>
<feature type="domain" description="Tyr recombinase" evidence="6">
    <location>
        <begin position="384"/>
        <end position="603"/>
    </location>
</feature>
<evidence type="ECO:0000259" key="6">
    <source>
        <dbReference type="PROSITE" id="PS51898"/>
    </source>
</evidence>
<evidence type="ECO:0000256" key="2">
    <source>
        <dbReference type="ARBA" id="ARBA00022908"/>
    </source>
</evidence>
<dbReference type="AlphaFoldDB" id="A0A1H2PUF1"/>
<dbReference type="Pfam" id="PF12482">
    <property type="entry name" value="DUF3701"/>
    <property type="match status" value="1"/>
</dbReference>
<dbReference type="InterPro" id="IPR013762">
    <property type="entry name" value="Integrase-like_cat_sf"/>
</dbReference>
<dbReference type="InterPro" id="IPR010998">
    <property type="entry name" value="Integrase_recombinase_N"/>
</dbReference>
<evidence type="ECO:0000256" key="1">
    <source>
        <dbReference type="ARBA" id="ARBA00008857"/>
    </source>
</evidence>
<dbReference type="GO" id="GO:0003677">
    <property type="term" value="F:DNA binding"/>
    <property type="evidence" value="ECO:0007669"/>
    <property type="project" value="UniProtKB-UniRule"/>
</dbReference>
<dbReference type="Pfam" id="PF00589">
    <property type="entry name" value="Phage_integrase"/>
    <property type="match status" value="1"/>
</dbReference>
<dbReference type="EMBL" id="FNLO01000011">
    <property type="protein sequence ID" value="SDV50427.1"/>
    <property type="molecule type" value="Genomic_DNA"/>
</dbReference>
<keyword evidence="4" id="KW-0233">DNA recombination</keyword>
<gene>
    <name evidence="8" type="ORF">SAMN05216551_111186</name>
</gene>
<comment type="similarity">
    <text evidence="1">Belongs to the 'phage' integrase family.</text>
</comment>
<name>A0A1H2PUF1_9BURK</name>
<keyword evidence="9" id="KW-1185">Reference proteome</keyword>
<dbReference type="Proteomes" id="UP000243719">
    <property type="component" value="Unassembled WGS sequence"/>
</dbReference>
<evidence type="ECO:0000256" key="4">
    <source>
        <dbReference type="ARBA" id="ARBA00023172"/>
    </source>
</evidence>
<evidence type="ECO:0000256" key="5">
    <source>
        <dbReference type="PROSITE-ProRule" id="PRU01248"/>
    </source>
</evidence>
<reference evidence="9" key="1">
    <citation type="submission" date="2016-09" db="EMBL/GenBank/DDBJ databases">
        <authorList>
            <person name="Varghese N."/>
            <person name="Submissions S."/>
        </authorList>
    </citation>
    <scope>NUCLEOTIDE SEQUENCE [LARGE SCALE GENOMIC DNA]</scope>
    <source>
        <strain evidence="9">JS23</strain>
    </source>
</reference>
<dbReference type="Gene3D" id="1.10.443.10">
    <property type="entry name" value="Intergrase catalytic core"/>
    <property type="match status" value="1"/>
</dbReference>
<keyword evidence="2" id="KW-0229">DNA integration</keyword>
<dbReference type="GO" id="GO:0015074">
    <property type="term" value="P:DNA integration"/>
    <property type="evidence" value="ECO:0007669"/>
    <property type="project" value="UniProtKB-KW"/>
</dbReference>
<evidence type="ECO:0000256" key="3">
    <source>
        <dbReference type="ARBA" id="ARBA00023125"/>
    </source>
</evidence>
<dbReference type="InterPro" id="IPR022169">
    <property type="entry name" value="DUF3701"/>
</dbReference>
<dbReference type="GO" id="GO:0006310">
    <property type="term" value="P:DNA recombination"/>
    <property type="evidence" value="ECO:0007669"/>
    <property type="project" value="UniProtKB-KW"/>
</dbReference>